<gene>
    <name evidence="11" type="primary">cox3</name>
</gene>
<comment type="function">
    <text evidence="8">Component of the cytochrome c oxidase, the last enzyme in the mitochondrial electron transport chain which drives oxidative phosphorylation. The respiratory chain contains 3 multisubunit complexes succinate dehydrogenase (complex II, CII), ubiquinol-cytochrome c oxidoreductase (cytochrome b-c1 complex, complex III, CIII) and cytochrome c oxidase (complex IV, CIV), that cooperate to transfer electrons derived from NADH and succinate to molecular oxygen, creating an electrochemical gradient over the inner membrane that drives transmembrane transport and the ATP synthase. Cytochrome c oxidase is the component of the respiratory chain that catalyzes the reduction of oxygen to water. Electrons originating from reduced cytochrome c in the intermembrane space (IMS) are transferred via the dinuclear copper A center (CU(A)) of subunit 2 and heme A of subunit 1 to the active site in subunit 1, a binuclear center (BNC) formed by heme A3 and copper B (CU(B)). The BNC reduces molecular oxygen to 2 water molecules using 4 electrons from cytochrome c in the IMS and 4 protons from the mitochondrial matrix.</text>
</comment>
<dbReference type="InterPro" id="IPR033945">
    <property type="entry name" value="Cyt_c_oxase_su3_dom"/>
</dbReference>
<keyword evidence="6 9" id="KW-1133">Transmembrane helix</keyword>
<evidence type="ECO:0000256" key="3">
    <source>
        <dbReference type="ARBA" id="ARBA00015944"/>
    </source>
</evidence>
<dbReference type="GO" id="GO:0005739">
    <property type="term" value="C:mitochondrion"/>
    <property type="evidence" value="ECO:0007669"/>
    <property type="project" value="TreeGrafter"/>
</dbReference>
<dbReference type="InterPro" id="IPR000298">
    <property type="entry name" value="Cyt_c_oxidase-like_su3"/>
</dbReference>
<feature type="transmembrane region" description="Helical" evidence="9">
    <location>
        <begin position="21"/>
        <end position="41"/>
    </location>
</feature>
<dbReference type="CDD" id="cd01665">
    <property type="entry name" value="Cyt_c_Oxidase_III"/>
    <property type="match status" value="1"/>
</dbReference>
<evidence type="ECO:0000256" key="2">
    <source>
        <dbReference type="ARBA" id="ARBA00010581"/>
    </source>
</evidence>
<geneLocation type="mitochondrion" evidence="11"/>
<evidence type="ECO:0000256" key="6">
    <source>
        <dbReference type="ARBA" id="ARBA00022989"/>
    </source>
</evidence>
<feature type="transmembrane region" description="Helical" evidence="9">
    <location>
        <begin position="86"/>
        <end position="109"/>
    </location>
</feature>
<evidence type="ECO:0000313" key="11">
    <source>
        <dbReference type="EMBL" id="UZT67573.1"/>
    </source>
</evidence>
<organism evidence="11">
    <name type="scientific">Oberthuerella sharkeyi</name>
    <dbReference type="NCBI Taxonomy" id="2943459"/>
    <lineage>
        <taxon>Eukaryota</taxon>
        <taxon>Metazoa</taxon>
        <taxon>Ecdysozoa</taxon>
        <taxon>Arthropoda</taxon>
        <taxon>Hexapoda</taxon>
        <taxon>Insecta</taxon>
        <taxon>Pterygota</taxon>
        <taxon>Neoptera</taxon>
        <taxon>Endopterygota</taxon>
        <taxon>Hymenoptera</taxon>
        <taxon>Apocrita</taxon>
        <taxon>Proctotrupomorpha</taxon>
        <taxon>Cynipoidea</taxon>
        <taxon>Liopteridae</taxon>
        <taxon>Oberthuerella</taxon>
    </lineage>
</organism>
<dbReference type="GO" id="GO:0006123">
    <property type="term" value="P:mitochondrial electron transport, cytochrome c to oxygen"/>
    <property type="evidence" value="ECO:0007669"/>
    <property type="project" value="TreeGrafter"/>
</dbReference>
<dbReference type="GO" id="GO:0004129">
    <property type="term" value="F:cytochrome-c oxidase activity"/>
    <property type="evidence" value="ECO:0007669"/>
    <property type="project" value="InterPro"/>
</dbReference>
<reference evidence="11" key="1">
    <citation type="journal article" date="2022" name="Genes (Basel)">
        <title>Novel Gene Rearrangements in the Mitochondrial Genomes of Cynipoid Wasps (Hymenoptera: Cynipoidea).</title>
        <authorList>
            <person name="Shu X."/>
            <person name="Li Z."/>
            <person name="Yuan R."/>
            <person name="Tang P."/>
            <person name="Chen X."/>
        </authorList>
    </citation>
    <scope>NUCLEOTIDE SEQUENCE</scope>
</reference>
<keyword evidence="4 8" id="KW-0812">Transmembrane</keyword>
<evidence type="ECO:0000256" key="1">
    <source>
        <dbReference type="ARBA" id="ARBA00004141"/>
    </source>
</evidence>
<dbReference type="SUPFAM" id="SSF81452">
    <property type="entry name" value="Cytochrome c oxidase subunit III-like"/>
    <property type="match status" value="1"/>
</dbReference>
<dbReference type="PANTHER" id="PTHR11403">
    <property type="entry name" value="CYTOCHROME C OXIDASE SUBUNIT III"/>
    <property type="match status" value="1"/>
</dbReference>
<keyword evidence="8 11" id="KW-0496">Mitochondrion</keyword>
<dbReference type="GO" id="GO:0016020">
    <property type="term" value="C:membrane"/>
    <property type="evidence" value="ECO:0007669"/>
    <property type="project" value="UniProtKB-SubCell"/>
</dbReference>
<feature type="transmembrane region" description="Helical" evidence="9">
    <location>
        <begin position="247"/>
        <end position="266"/>
    </location>
</feature>
<keyword evidence="7 9" id="KW-0472">Membrane</keyword>
<feature type="transmembrane region" description="Helical" evidence="9">
    <location>
        <begin position="138"/>
        <end position="159"/>
    </location>
</feature>
<dbReference type="Gene3D" id="1.10.287.70">
    <property type="match status" value="1"/>
</dbReference>
<evidence type="ECO:0000256" key="9">
    <source>
        <dbReference type="SAM" id="Phobius"/>
    </source>
</evidence>
<reference evidence="11" key="2">
    <citation type="submission" date="2022-02" db="EMBL/GenBank/DDBJ databases">
        <authorList>
            <person name="Shu X.H."/>
            <person name="Li Z.K."/>
            <person name="Tang P."/>
            <person name="Chen X.X."/>
        </authorList>
    </citation>
    <scope>NUCLEOTIDE SEQUENCE</scope>
</reference>
<evidence type="ECO:0000256" key="7">
    <source>
        <dbReference type="ARBA" id="ARBA00023136"/>
    </source>
</evidence>
<dbReference type="InterPro" id="IPR035973">
    <property type="entry name" value="Cyt_c_oxidase_su3-like_sf"/>
</dbReference>
<feature type="transmembrane region" description="Helical" evidence="9">
    <location>
        <begin position="166"/>
        <end position="186"/>
    </location>
</feature>
<comment type="subcellular location">
    <subcellularLocation>
        <location evidence="1">Membrane</location>
        <topology evidence="1">Multi-pass membrane protein</topology>
    </subcellularLocation>
</comment>
<dbReference type="Pfam" id="PF00510">
    <property type="entry name" value="COX3"/>
    <property type="match status" value="1"/>
</dbReference>
<keyword evidence="5" id="KW-1278">Translocase</keyword>
<comment type="similarity">
    <text evidence="2 8">Belongs to the cytochrome c oxidase subunit 3 family.</text>
</comment>
<feature type="transmembrane region" description="Helical" evidence="9">
    <location>
        <begin position="198"/>
        <end position="227"/>
    </location>
</feature>
<dbReference type="EMBL" id="OM677832">
    <property type="protein sequence ID" value="UZT67573.1"/>
    <property type="molecule type" value="Genomic_DNA"/>
</dbReference>
<accession>A0A9E8G7K1</accession>
<dbReference type="InterPro" id="IPR024791">
    <property type="entry name" value="Cyt_c/ubiquinol_Oxase_su3"/>
</dbReference>
<protein>
    <recommendedName>
        <fullName evidence="3 8">Cytochrome c oxidase subunit 3</fullName>
    </recommendedName>
</protein>
<proteinExistence type="inferred from homology"/>
<dbReference type="Gene3D" id="1.20.120.80">
    <property type="entry name" value="Cytochrome c oxidase, subunit III, four-helix bundle"/>
    <property type="match status" value="1"/>
</dbReference>
<sequence>MKMNMKMSFYYNHPYHLVTMSPWPLLTSLSMMIFMIGSIYMFNYKTFMLLFIGLLSIILCSFQWWRDIIRESTFQGLHTKKILISLKLGMFLFIISELLFFISFFWSYFHSALSPNIELGNLWPPKNIKQFNPYKIPLLNTIILLSSGISITFCHYSILNNNYKKSLISLLITISLGLIFMIIQMFEYSNSLFCMNDSIYGSMFFLTTGFHGSHVMIGLIFLMTVLFRLLNMHLSMNHHYSFEASSWYWHFVDIIWIFVFSIIYWWNY</sequence>
<evidence type="ECO:0000256" key="4">
    <source>
        <dbReference type="ARBA" id="ARBA00022692"/>
    </source>
</evidence>
<dbReference type="PROSITE" id="PS50253">
    <property type="entry name" value="COX3"/>
    <property type="match status" value="1"/>
</dbReference>
<evidence type="ECO:0000259" key="10">
    <source>
        <dbReference type="PROSITE" id="PS50253"/>
    </source>
</evidence>
<evidence type="ECO:0000256" key="8">
    <source>
        <dbReference type="RuleBase" id="RU003375"/>
    </source>
</evidence>
<name>A0A9E8G7K1_9HYME</name>
<dbReference type="AlphaFoldDB" id="A0A9E8G7K1"/>
<dbReference type="PANTHER" id="PTHR11403:SF7">
    <property type="entry name" value="CYTOCHROME C OXIDASE SUBUNIT 3"/>
    <property type="match status" value="1"/>
</dbReference>
<feature type="transmembrane region" description="Helical" evidence="9">
    <location>
        <begin position="47"/>
        <end position="65"/>
    </location>
</feature>
<evidence type="ECO:0000256" key="5">
    <source>
        <dbReference type="ARBA" id="ARBA00022967"/>
    </source>
</evidence>
<dbReference type="InterPro" id="IPR013833">
    <property type="entry name" value="Cyt_c_oxidase_su3_a-hlx"/>
</dbReference>
<feature type="domain" description="Heme-copper oxidase subunit III family profile" evidence="10">
    <location>
        <begin position="11"/>
        <end position="268"/>
    </location>
</feature>